<evidence type="ECO:0000313" key="5">
    <source>
        <dbReference type="Proteomes" id="UP000039324"/>
    </source>
</evidence>
<dbReference type="GO" id="GO:2000134">
    <property type="term" value="P:negative regulation of G1/S transition of mitotic cell cycle"/>
    <property type="evidence" value="ECO:0007669"/>
    <property type="project" value="TreeGrafter"/>
</dbReference>
<protein>
    <submittedName>
        <fullName evidence="4">Uncharacterized protein</fullName>
    </submittedName>
</protein>
<dbReference type="GO" id="GO:0000785">
    <property type="term" value="C:chromatin"/>
    <property type="evidence" value="ECO:0007669"/>
    <property type="project" value="TreeGrafter"/>
</dbReference>
<reference evidence="4 5" key="1">
    <citation type="submission" date="2015-02" db="EMBL/GenBank/DDBJ databases">
        <authorList>
            <person name="Chooi Y.-H."/>
        </authorList>
    </citation>
    <scope>NUCLEOTIDE SEQUENCE [LARGE SCALE GENOMIC DNA]</scope>
    <source>
        <strain evidence="4">E3</strain>
    </source>
</reference>
<organism evidence="4 5">
    <name type="scientific">Plasmodiophora brassicae</name>
    <name type="common">Clubroot disease agent</name>
    <dbReference type="NCBI Taxonomy" id="37360"/>
    <lineage>
        <taxon>Eukaryota</taxon>
        <taxon>Sar</taxon>
        <taxon>Rhizaria</taxon>
        <taxon>Endomyxa</taxon>
        <taxon>Phytomyxea</taxon>
        <taxon>Plasmodiophorida</taxon>
        <taxon>Plasmodiophoridae</taxon>
        <taxon>Plasmodiophora</taxon>
    </lineage>
</organism>
<dbReference type="GO" id="GO:0030154">
    <property type="term" value="P:cell differentiation"/>
    <property type="evidence" value="ECO:0007669"/>
    <property type="project" value="TreeGrafter"/>
</dbReference>
<dbReference type="InterPro" id="IPR002720">
    <property type="entry name" value="RB_A"/>
</dbReference>
<keyword evidence="5" id="KW-1185">Reference proteome</keyword>
<dbReference type="InterPro" id="IPR028309">
    <property type="entry name" value="RB_fam"/>
</dbReference>
<dbReference type="PANTHER" id="PTHR13742:SF17">
    <property type="entry name" value="RE32990P-RELATED"/>
    <property type="match status" value="1"/>
</dbReference>
<dbReference type="EMBL" id="CDSF01000082">
    <property type="protein sequence ID" value="CEO98079.1"/>
    <property type="molecule type" value="Genomic_DNA"/>
</dbReference>
<accession>A0A0G4ISC7</accession>
<feature type="domain" description="Retinoblastoma-associated protein N-terminal" evidence="2">
    <location>
        <begin position="34"/>
        <end position="163"/>
    </location>
</feature>
<dbReference type="SUPFAM" id="SSF47954">
    <property type="entry name" value="Cyclin-like"/>
    <property type="match status" value="1"/>
</dbReference>
<dbReference type="SMART" id="SM01368">
    <property type="entry name" value="RB_A"/>
    <property type="match status" value="1"/>
</dbReference>
<proteinExistence type="predicted"/>
<evidence type="ECO:0000259" key="3">
    <source>
        <dbReference type="SMART" id="SM01368"/>
    </source>
</evidence>
<dbReference type="Pfam" id="PF11934">
    <property type="entry name" value="DUF3452"/>
    <property type="match status" value="1"/>
</dbReference>
<dbReference type="Proteomes" id="UP000039324">
    <property type="component" value="Unassembled WGS sequence"/>
</dbReference>
<gene>
    <name evidence="4" type="ORF">PBRA_006193</name>
</gene>
<evidence type="ECO:0000259" key="2">
    <source>
        <dbReference type="SMART" id="SM01367"/>
    </source>
</evidence>
<dbReference type="GO" id="GO:0000977">
    <property type="term" value="F:RNA polymerase II transcription regulatory region sequence-specific DNA binding"/>
    <property type="evidence" value="ECO:0007669"/>
    <property type="project" value="TreeGrafter"/>
</dbReference>
<sequence>MADGLCARLRLPAPVASRANAWVGRGVAVHCAVLEAVHWADTDDVHVTTLVKACGVRVVDFCKELHAFVDEFESELSKTFVDAARRFLVRTVQLWVLYCKYQSLFAMTFSSPYSQRTATLFACGWLLFLAIRAELFRTETPAGDDLYRLYTLLSCVFATVSSLTGPDAADQSTSSSGAASVPAADDVSAISASLYDMVVTRLSEQGVWHADNVKKSAIDLGRYIDRLMCSSSDEKTSCWLLDGRICFSPSTVESVGNDLTIELSPILRSPGRPAPKTPVTRMMLSVAWLMRIGGTNGGHNCEVSQTTLSVWRNADAPALIESVQEAHRRVAFTYGSYDPAVVSYRRRIAFRVYQYLLNRIVGIELNRMSPGCLESADFSSWLNSMSFHSTLMFCAVAIVIGAYKIVTEPLDSLMEQFDVRPLELISVMRDIVVVPERVGPVIDDVNVHAHMMLLFRFCVVRSAWRDSAVKDPVNDADVDHVSALVRQLHRAGHQIVLDLLQRLSRSKVLVLTPPMRSCVIDVMDYVMKYLPESLLRNFDLYSVTVCAVYAVCKLSPRRDGDCVQLMTLYRAARDLMRPNFGAVQNLIAFYNERFIPSLKTFLFSTTRPSLSSAPADAVASSSETEPEVAPRINGGQFAPPPSPLSLPPTKSVYDVHERSCYTTR</sequence>
<dbReference type="Pfam" id="PF01858">
    <property type="entry name" value="RB_A"/>
    <property type="match status" value="1"/>
</dbReference>
<dbReference type="STRING" id="37360.A0A0G4ISC7"/>
<dbReference type="SMART" id="SM01367">
    <property type="entry name" value="DUF3452"/>
    <property type="match status" value="1"/>
</dbReference>
<dbReference type="PANTHER" id="PTHR13742">
    <property type="entry name" value="RETINOBLASTOMA-ASSOCIATED PROTEIN RB -RELATED"/>
    <property type="match status" value="1"/>
</dbReference>
<feature type="domain" description="Retinoblastoma-associated protein A-box" evidence="3">
    <location>
        <begin position="277"/>
        <end position="445"/>
    </location>
</feature>
<dbReference type="InterPro" id="IPR036915">
    <property type="entry name" value="Cyclin-like_sf"/>
</dbReference>
<dbReference type="AlphaFoldDB" id="A0A0G4ISC7"/>
<dbReference type="InterPro" id="IPR024599">
    <property type="entry name" value="RB_N"/>
</dbReference>
<dbReference type="GO" id="GO:0005634">
    <property type="term" value="C:nucleus"/>
    <property type="evidence" value="ECO:0007669"/>
    <property type="project" value="InterPro"/>
</dbReference>
<feature type="region of interest" description="Disordered" evidence="1">
    <location>
        <begin position="614"/>
        <end position="650"/>
    </location>
</feature>
<evidence type="ECO:0000256" key="1">
    <source>
        <dbReference type="SAM" id="MobiDB-lite"/>
    </source>
</evidence>
<evidence type="ECO:0000313" key="4">
    <source>
        <dbReference type="EMBL" id="CEO98079.1"/>
    </source>
</evidence>
<name>A0A0G4ISC7_PLABS</name>
<dbReference type="OrthoDB" id="844594at2759"/>
<dbReference type="GO" id="GO:0006357">
    <property type="term" value="P:regulation of transcription by RNA polymerase II"/>
    <property type="evidence" value="ECO:0007669"/>
    <property type="project" value="InterPro"/>
</dbReference>
<dbReference type="Gene3D" id="1.10.472.10">
    <property type="entry name" value="Cyclin-like"/>
    <property type="match status" value="2"/>
</dbReference>
<dbReference type="GO" id="GO:0005667">
    <property type="term" value="C:transcription regulator complex"/>
    <property type="evidence" value="ECO:0007669"/>
    <property type="project" value="TreeGrafter"/>
</dbReference>